<feature type="transmembrane region" description="Helical" evidence="1">
    <location>
        <begin position="145"/>
        <end position="171"/>
    </location>
</feature>
<keyword evidence="1" id="KW-0472">Membrane</keyword>
<feature type="transmembrane region" description="Helical" evidence="1">
    <location>
        <begin position="105"/>
        <end position="133"/>
    </location>
</feature>
<dbReference type="Proteomes" id="UP001230005">
    <property type="component" value="Unassembled WGS sequence"/>
</dbReference>
<dbReference type="InterPro" id="IPR006938">
    <property type="entry name" value="DUF624"/>
</dbReference>
<feature type="transmembrane region" description="Helical" evidence="1">
    <location>
        <begin position="20"/>
        <end position="51"/>
    </location>
</feature>
<dbReference type="EMBL" id="JAUSUG010000002">
    <property type="protein sequence ID" value="MDQ0253177.1"/>
    <property type="molecule type" value="Genomic_DNA"/>
</dbReference>
<proteinExistence type="predicted"/>
<dbReference type="RefSeq" id="WP_307321493.1">
    <property type="nucleotide sequence ID" value="NZ_JAUSUG010000002.1"/>
</dbReference>
<evidence type="ECO:0000256" key="1">
    <source>
        <dbReference type="SAM" id="Phobius"/>
    </source>
</evidence>
<keyword evidence="3" id="KW-1185">Reference proteome</keyword>
<evidence type="ECO:0000313" key="3">
    <source>
        <dbReference type="Proteomes" id="UP001230005"/>
    </source>
</evidence>
<gene>
    <name evidence="2" type="ORF">J2S74_000549</name>
</gene>
<keyword evidence="1" id="KW-0812">Transmembrane</keyword>
<comment type="caution">
    <text evidence="2">The sequence shown here is derived from an EMBL/GenBank/DDBJ whole genome shotgun (WGS) entry which is preliminary data.</text>
</comment>
<evidence type="ECO:0000313" key="2">
    <source>
        <dbReference type="EMBL" id="MDQ0253177.1"/>
    </source>
</evidence>
<name>A0ABT9ZPL2_9BACI</name>
<keyword evidence="1" id="KW-1133">Transmembrane helix</keyword>
<dbReference type="Pfam" id="PF04854">
    <property type="entry name" value="DUF624"/>
    <property type="match status" value="1"/>
</dbReference>
<feature type="transmembrane region" description="Helical" evidence="1">
    <location>
        <begin position="78"/>
        <end position="99"/>
    </location>
</feature>
<reference evidence="2 3" key="1">
    <citation type="submission" date="2023-07" db="EMBL/GenBank/DDBJ databases">
        <title>Genomic Encyclopedia of Type Strains, Phase IV (KMG-IV): sequencing the most valuable type-strain genomes for metagenomic binning, comparative biology and taxonomic classification.</title>
        <authorList>
            <person name="Goeker M."/>
        </authorList>
    </citation>
    <scope>NUCLEOTIDE SEQUENCE [LARGE SCALE GENOMIC DNA]</scope>
    <source>
        <strain evidence="2 3">DSM 9768</strain>
    </source>
</reference>
<organism evidence="2 3">
    <name type="scientific">Evansella vedderi</name>
    <dbReference type="NCBI Taxonomy" id="38282"/>
    <lineage>
        <taxon>Bacteria</taxon>
        <taxon>Bacillati</taxon>
        <taxon>Bacillota</taxon>
        <taxon>Bacilli</taxon>
        <taxon>Bacillales</taxon>
        <taxon>Bacillaceae</taxon>
        <taxon>Evansella</taxon>
    </lineage>
</organism>
<feature type="transmembrane region" description="Helical" evidence="1">
    <location>
        <begin position="177"/>
        <end position="198"/>
    </location>
</feature>
<accession>A0ABT9ZPL2</accession>
<protein>
    <submittedName>
        <fullName evidence="2">Membrane protein YesL</fullName>
    </submittedName>
</protein>
<sequence length="212" mass="24366">MTNTGLMGFLYRVSEWIMRLAYINLLWGLFTIIGLIIFGFAPATAASFAVIRKWFMGDTDIPIFRTFFKVYKEEFIKVNLLGAILGIVTFILYVDFLFVNTIDGIFRTIMSIGLITVSILFLIILLYIFPVYVHYKLKLFEYLKFSLMIGIINPLSTIMMIIGLLALYLVYIFIPGVIPFFGASLIFIGIMGPAYSSFKKMEQRKNDMEQLN</sequence>